<organism evidence="3 4">
    <name type="scientific">Puccinia graminis f. sp. tritici</name>
    <dbReference type="NCBI Taxonomy" id="56615"/>
    <lineage>
        <taxon>Eukaryota</taxon>
        <taxon>Fungi</taxon>
        <taxon>Dikarya</taxon>
        <taxon>Basidiomycota</taxon>
        <taxon>Pucciniomycotina</taxon>
        <taxon>Pucciniomycetes</taxon>
        <taxon>Pucciniales</taxon>
        <taxon>Pucciniaceae</taxon>
        <taxon>Puccinia</taxon>
    </lineage>
</organism>
<evidence type="ECO:0000256" key="1">
    <source>
        <dbReference type="SAM" id="MobiDB-lite"/>
    </source>
</evidence>
<evidence type="ECO:0000313" key="5">
    <source>
        <dbReference type="Proteomes" id="UP000325313"/>
    </source>
</evidence>
<sequence length="643" mass="73782">MSLLDTRRLLAFCGVFIASNAMKHFLWDSGHHLANPRIQEEASDPITLSLDSKKAGGSLQVEVQEDTTYHNLKSAQSDHHDEHAMCSLNRELHDAGAELRLNSVNLSPVVGISKPAPNLASALDLTCYHRSDRSPAISSFSPDGVCWGSRRRIRPEDVEERWPNVNVQPDDHPDFFQSPPIKLTRTYNEDSSGLKITVQAHDNHLRTTVDYLRNFGKCSEPEESSWITRIARPDPLAGPSRRVARFRYRAKDVSRDPDDSNEDRKLFGHSLADTPVAKKQEIHDDLVELGGTKNGSQKQLEEHTKLGNTDEEGPSTQHSSSLDISNERSLVGINPLILESGMIQNHSPDIYKEIECKNNKGWSTEHVELPMESLVFDESAFGVDKEYPEDQNKLEEILKIIRSSESGPPCKAKRRLKLRFEEALDKFENVKHASLYLIQDDQHEAPGISTGWRYPFSGSRRASMQIKCIELWKYRLLWLKFWQQITQIDLHSENLKYSTCKVIDKIFPLFLFYVDMIDTIIIDSSKLKSKSPDQLKREKSDLFKVAIKRFEEFSKMRTTLKNDHNGLMKLKYGKSRKSQPHVQQLLWDFLEHWIKNAGRVELIELYLGGLKPNNQSFKGFFNTIFKLSIIQFNKRLRDSLCLE</sequence>
<reference evidence="4 5" key="1">
    <citation type="submission" date="2019-05" db="EMBL/GenBank/DDBJ databases">
        <title>Emergence of the Ug99 lineage of the wheat stem rust pathogen through somatic hybridization.</title>
        <authorList>
            <person name="Li F."/>
            <person name="Upadhyaya N.M."/>
            <person name="Sperschneider J."/>
            <person name="Matny O."/>
            <person name="Nguyen-Phuc H."/>
            <person name="Mago R."/>
            <person name="Raley C."/>
            <person name="Miller M.E."/>
            <person name="Silverstein K.A.T."/>
            <person name="Henningsen E."/>
            <person name="Hirsch C.D."/>
            <person name="Visser B."/>
            <person name="Pretorius Z.A."/>
            <person name="Steffenson B.J."/>
            <person name="Schwessinger B."/>
            <person name="Dodds P.N."/>
            <person name="Figueroa M."/>
        </authorList>
    </citation>
    <scope>NUCLEOTIDE SEQUENCE [LARGE SCALE GENOMIC DNA]</scope>
    <source>
        <strain evidence="3">21-0</strain>
        <strain evidence="2 5">Ug99</strain>
    </source>
</reference>
<dbReference type="AlphaFoldDB" id="A0A5B0PV93"/>
<evidence type="ECO:0000313" key="2">
    <source>
        <dbReference type="EMBL" id="KAA1097212.1"/>
    </source>
</evidence>
<dbReference type="Proteomes" id="UP000325313">
    <property type="component" value="Unassembled WGS sequence"/>
</dbReference>
<feature type="compositionally biased region" description="Basic and acidic residues" evidence="1">
    <location>
        <begin position="251"/>
        <end position="266"/>
    </location>
</feature>
<dbReference type="EMBL" id="VDEP01000349">
    <property type="protein sequence ID" value="KAA1097212.1"/>
    <property type="molecule type" value="Genomic_DNA"/>
</dbReference>
<dbReference type="Proteomes" id="UP000324748">
    <property type="component" value="Unassembled WGS sequence"/>
</dbReference>
<evidence type="ECO:0000313" key="3">
    <source>
        <dbReference type="EMBL" id="KAA1104650.1"/>
    </source>
</evidence>
<accession>A0A5B0PV93</accession>
<keyword evidence="4" id="KW-1185">Reference proteome</keyword>
<name>A0A5B0PV93_PUCGR</name>
<comment type="caution">
    <text evidence="3">The sequence shown here is derived from an EMBL/GenBank/DDBJ whole genome shotgun (WGS) entry which is preliminary data.</text>
</comment>
<protein>
    <submittedName>
        <fullName evidence="3">Uncharacterized protein</fullName>
    </submittedName>
</protein>
<evidence type="ECO:0000313" key="4">
    <source>
        <dbReference type="Proteomes" id="UP000324748"/>
    </source>
</evidence>
<gene>
    <name evidence="3" type="ORF">PGT21_029052</name>
    <name evidence="2" type="ORF">PGTUg99_003816</name>
</gene>
<feature type="region of interest" description="Disordered" evidence="1">
    <location>
        <begin position="251"/>
        <end position="272"/>
    </location>
</feature>
<dbReference type="EMBL" id="VSWC01000041">
    <property type="protein sequence ID" value="KAA1104650.1"/>
    <property type="molecule type" value="Genomic_DNA"/>
</dbReference>
<proteinExistence type="predicted"/>
<feature type="compositionally biased region" description="Polar residues" evidence="1">
    <location>
        <begin position="314"/>
        <end position="325"/>
    </location>
</feature>
<feature type="region of interest" description="Disordered" evidence="1">
    <location>
        <begin position="289"/>
        <end position="325"/>
    </location>
</feature>
<dbReference type="OrthoDB" id="10276227at2759"/>